<dbReference type="Proteomes" id="UP000275865">
    <property type="component" value="Unassembled WGS sequence"/>
</dbReference>
<dbReference type="RefSeq" id="WP_120680768.1">
    <property type="nucleotide sequence ID" value="NZ_RAZS01000008.1"/>
</dbReference>
<dbReference type="EMBL" id="RAZS01000008">
    <property type="protein sequence ID" value="RKN16499.1"/>
    <property type="molecule type" value="Genomic_DNA"/>
</dbReference>
<reference evidence="3 4" key="1">
    <citation type="submission" date="2018-09" db="EMBL/GenBank/DDBJ databases">
        <title>Micromonospora sp. nov. MS1-9, isolated from a root of Musa sp.</title>
        <authorList>
            <person name="Kuncharoen N."/>
            <person name="Kudo T."/>
            <person name="Ohkuma M."/>
            <person name="Yuki M."/>
            <person name="Tanasupawat S."/>
        </authorList>
    </citation>
    <scope>NUCLEOTIDE SEQUENCE [LARGE SCALE GENOMIC DNA]</scope>
    <source>
        <strain evidence="2 4">MS1-9</strain>
        <strain evidence="1 3">NGC1-4</strain>
    </source>
</reference>
<evidence type="ECO:0000313" key="3">
    <source>
        <dbReference type="Proteomes" id="UP000271548"/>
    </source>
</evidence>
<dbReference type="EMBL" id="RAZT01000018">
    <property type="protein sequence ID" value="RKN27265.1"/>
    <property type="molecule type" value="Genomic_DNA"/>
</dbReference>
<evidence type="ECO:0000313" key="4">
    <source>
        <dbReference type="Proteomes" id="UP000275865"/>
    </source>
</evidence>
<sequence>MDTTVTESVRAYIDTTGQRLRADGCEVKTEDWAGLPVLVGYRADFKLRWMATKLHLFTIVAPATSITESAMQAFTTSAFDYVLARKGQLRGLQSGVAVFPALVGTQIEPRALAWAQQKQQVRFAALARPVVVDASTGAAGAFRSTTTLGFVYSAHLRRKLDCYFPAA</sequence>
<evidence type="ECO:0000313" key="1">
    <source>
        <dbReference type="EMBL" id="RKN16499.1"/>
    </source>
</evidence>
<keyword evidence="3" id="KW-1185">Reference proteome</keyword>
<protein>
    <submittedName>
        <fullName evidence="2">Levansucrase</fullName>
    </submittedName>
</protein>
<dbReference type="OrthoDB" id="4827277at2"/>
<dbReference type="AlphaFoldDB" id="A0A3A9XPU7"/>
<comment type="caution">
    <text evidence="2">The sequence shown here is derived from an EMBL/GenBank/DDBJ whole genome shotgun (WGS) entry which is preliminary data.</text>
</comment>
<proteinExistence type="predicted"/>
<accession>A0A3A9XPU7</accession>
<name>A0A3A9XPU7_9ACTN</name>
<organism evidence="2 4">
    <name type="scientific">Micromonospora musae</name>
    <dbReference type="NCBI Taxonomy" id="1894970"/>
    <lineage>
        <taxon>Bacteria</taxon>
        <taxon>Bacillati</taxon>
        <taxon>Actinomycetota</taxon>
        <taxon>Actinomycetes</taxon>
        <taxon>Micromonosporales</taxon>
        <taxon>Micromonosporaceae</taxon>
        <taxon>Micromonospora</taxon>
    </lineage>
</organism>
<evidence type="ECO:0000313" key="2">
    <source>
        <dbReference type="EMBL" id="RKN27265.1"/>
    </source>
</evidence>
<dbReference type="Proteomes" id="UP000271548">
    <property type="component" value="Unassembled WGS sequence"/>
</dbReference>
<gene>
    <name evidence="2" type="ORF">D7044_28105</name>
    <name evidence="1" type="ORF">D7147_22235</name>
</gene>